<gene>
    <name evidence="2" type="primary">TBLA0F01640</name>
    <name evidence="2" type="ORF">TBLA_0F01640</name>
</gene>
<dbReference type="AlphaFoldDB" id="I2H5Q4"/>
<dbReference type="RefSeq" id="XP_004181225.1">
    <property type="nucleotide sequence ID" value="XM_004181177.1"/>
</dbReference>
<organism evidence="2 3">
    <name type="scientific">Henningerozyma blattae (strain ATCC 34711 / CBS 6284 / DSM 70876 / NBRC 10599 / NRRL Y-10934 / UCD 77-7)</name>
    <name type="common">Yeast</name>
    <name type="synonym">Tetrapisispora blattae</name>
    <dbReference type="NCBI Taxonomy" id="1071380"/>
    <lineage>
        <taxon>Eukaryota</taxon>
        <taxon>Fungi</taxon>
        <taxon>Dikarya</taxon>
        <taxon>Ascomycota</taxon>
        <taxon>Saccharomycotina</taxon>
        <taxon>Saccharomycetes</taxon>
        <taxon>Saccharomycetales</taxon>
        <taxon>Saccharomycetaceae</taxon>
        <taxon>Henningerozyma</taxon>
    </lineage>
</organism>
<accession>I2H5Q4</accession>
<dbReference type="GeneID" id="14496815"/>
<dbReference type="EMBL" id="HE806321">
    <property type="protein sequence ID" value="CCH61706.1"/>
    <property type="molecule type" value="Genomic_DNA"/>
</dbReference>
<dbReference type="InParanoid" id="I2H5Q4"/>
<evidence type="ECO:0000313" key="3">
    <source>
        <dbReference type="Proteomes" id="UP000002866"/>
    </source>
</evidence>
<dbReference type="HOGENOM" id="CLU_341995_0_0_1"/>
<name>I2H5Q4_HENB6</name>
<feature type="region of interest" description="Disordered" evidence="1">
    <location>
        <begin position="18"/>
        <end position="73"/>
    </location>
</feature>
<protein>
    <submittedName>
        <fullName evidence="2">Uncharacterized protein</fullName>
    </submittedName>
</protein>
<dbReference type="Proteomes" id="UP000002866">
    <property type="component" value="Chromosome 6"/>
</dbReference>
<feature type="compositionally biased region" description="Polar residues" evidence="1">
    <location>
        <begin position="18"/>
        <end position="50"/>
    </location>
</feature>
<sequence length="829" mass="96392">MLRVRSIAILQRRLLSQVSSTTNPTHSNAPTLNVDQPASQRDVQGNNMNRTLAHKRNKYQYSQTRDNTDPRSSLTAKLNEDILSASTIDTQRAIKCLKDWAQKNISQSDNYYYPYRNSELEFTLTDVINRIIKNKDSITKTSPNPDVVKNNDPYLILDSLISLNLATKQHFYLVWENLLFVDKNYKDGLALWIRYLETSKTNSYSSKNSDSKAISFTFLSYLLQLHSEKLNPDYNFIKAYLHLNNITENTTTDVSRKSTKKLSSKESSVDNYLTNNLQKIKNDKNLLPWTSIFNMIDAHKHKLNSQDIDLNRVIQKIYQQFVIEEEDVYLDYLDNITKFQTLMRHYNCYFASLDTAKPEVIEHYFKLVIYKFHRMASLFKLYSVITKEANNLLTPSIKNCLLSAISLQNSKDSKDKCLAIWNDIIDVKDSNAYVHLFECFLRLKFPKELKQLYENELPVEFKSIDKSDSDIIALTTNHIKNDIDVERNRNIFLLKVYYEIAKYELEGKSVDLDVKALLNNDLSNFKFLNEQLIEYLLLKLILVKKGDKFINFEQYKECYKFAQQNYFISSNLPIFFAIDFYSKLIEDSQNKSSTTISKSNPNTASTLKSLYPSTFKLLNNYDNYGLLFSNLKRVSDAGNRIKYLEPLCNILLQCLNSKSNTDNSFPLPFKYPLLYALRELLLSDYITLVLRSNISKDPGNFNNLMDTLKYYYYLFEDKNSGLKPDILNKIIKLLAIANFKPASSHYKFVIDFIQLLYTSKFKPRSSYWTTLSTNLLGKDTYYKEMANFHSSKTATEAKSNDIIHNVEDTTSKEDLNEAHNGNVRETKAL</sequence>
<dbReference type="KEGG" id="tbl:TBLA_0F01640"/>
<proteinExistence type="predicted"/>
<feature type="compositionally biased region" description="Polar residues" evidence="1">
    <location>
        <begin position="59"/>
        <end position="73"/>
    </location>
</feature>
<evidence type="ECO:0000256" key="1">
    <source>
        <dbReference type="SAM" id="MobiDB-lite"/>
    </source>
</evidence>
<evidence type="ECO:0000313" key="2">
    <source>
        <dbReference type="EMBL" id="CCH61706.1"/>
    </source>
</evidence>
<keyword evidence="3" id="KW-1185">Reference proteome</keyword>
<reference evidence="2 3" key="1">
    <citation type="journal article" date="2011" name="Proc. Natl. Acad. Sci. U.S.A.">
        <title>Evolutionary erosion of yeast sex chromosomes by mating-type switching accidents.</title>
        <authorList>
            <person name="Gordon J.L."/>
            <person name="Armisen D."/>
            <person name="Proux-Wera E."/>
            <person name="Oheigeartaigh S.S."/>
            <person name="Byrne K.P."/>
            <person name="Wolfe K.H."/>
        </authorList>
    </citation>
    <scope>NUCLEOTIDE SEQUENCE [LARGE SCALE GENOMIC DNA]</scope>
    <source>
        <strain evidence="3">ATCC 34711 / CBS 6284 / DSM 70876 / NBRC 10599 / NRRL Y-10934 / UCD 77-7</strain>
    </source>
</reference>